<evidence type="ECO:0000256" key="1">
    <source>
        <dbReference type="ARBA" id="ARBA00001946"/>
    </source>
</evidence>
<dbReference type="AlphaFoldDB" id="A0ABD5NV30"/>
<dbReference type="InterPro" id="IPR036412">
    <property type="entry name" value="HAD-like_sf"/>
</dbReference>
<protein>
    <submittedName>
        <fullName evidence="6">HAD family hydrolase</fullName>
        <ecNumber evidence="6">3.1.3.-</ecNumber>
    </submittedName>
</protein>
<evidence type="ECO:0000256" key="4">
    <source>
        <dbReference type="ARBA" id="ARBA00022801"/>
    </source>
</evidence>
<dbReference type="SFLD" id="SFLDG01129">
    <property type="entry name" value="C1.5:_HAD__Beta-PGM__Phosphata"/>
    <property type="match status" value="1"/>
</dbReference>
<evidence type="ECO:0000313" key="6">
    <source>
        <dbReference type="EMBL" id="MFC4245906.1"/>
    </source>
</evidence>
<dbReference type="GO" id="GO:0016787">
    <property type="term" value="F:hydrolase activity"/>
    <property type="evidence" value="ECO:0007669"/>
    <property type="project" value="UniProtKB-KW"/>
</dbReference>
<dbReference type="GO" id="GO:0044281">
    <property type="term" value="P:small molecule metabolic process"/>
    <property type="evidence" value="ECO:0007669"/>
    <property type="project" value="UniProtKB-ARBA"/>
</dbReference>
<dbReference type="GeneID" id="71855135"/>
<dbReference type="InterPro" id="IPR051400">
    <property type="entry name" value="HAD-like_hydrolase"/>
</dbReference>
<evidence type="ECO:0000256" key="2">
    <source>
        <dbReference type="ARBA" id="ARBA00007958"/>
    </source>
</evidence>
<keyword evidence="5" id="KW-0460">Magnesium</keyword>
<dbReference type="NCBIfam" id="TIGR01549">
    <property type="entry name" value="HAD-SF-IA-v1"/>
    <property type="match status" value="1"/>
</dbReference>
<comment type="caution">
    <text evidence="6">The sequence shown here is derived from an EMBL/GenBank/DDBJ whole genome shotgun (WGS) entry which is preliminary data.</text>
</comment>
<comment type="similarity">
    <text evidence="2">Belongs to the HAD-like hydrolase superfamily.</text>
</comment>
<keyword evidence="3" id="KW-0479">Metal-binding</keyword>
<accession>A0ABD5NV30</accession>
<dbReference type="Gene3D" id="1.20.120.710">
    <property type="entry name" value="Haloacid dehalogenase hydrolase-like domain"/>
    <property type="match status" value="1"/>
</dbReference>
<dbReference type="Proteomes" id="UP001595821">
    <property type="component" value="Unassembled WGS sequence"/>
</dbReference>
<dbReference type="EMBL" id="JBHSDJ010000003">
    <property type="protein sequence ID" value="MFC4245906.1"/>
    <property type="molecule type" value="Genomic_DNA"/>
</dbReference>
<dbReference type="SFLD" id="SFLDS00003">
    <property type="entry name" value="Haloacid_Dehalogenase"/>
    <property type="match status" value="1"/>
</dbReference>
<dbReference type="RefSeq" id="WP_246968357.1">
    <property type="nucleotide sequence ID" value="NZ_CP095397.1"/>
</dbReference>
<reference evidence="6 7" key="1">
    <citation type="journal article" date="2014" name="Int. J. Syst. Evol. Microbiol.">
        <title>Complete genome sequence of Corynebacterium casei LMG S-19264T (=DSM 44701T), isolated from a smear-ripened cheese.</title>
        <authorList>
            <consortium name="US DOE Joint Genome Institute (JGI-PGF)"/>
            <person name="Walter F."/>
            <person name="Albersmeier A."/>
            <person name="Kalinowski J."/>
            <person name="Ruckert C."/>
        </authorList>
    </citation>
    <scope>NUCLEOTIDE SEQUENCE [LARGE SCALE GENOMIC DNA]</scope>
    <source>
        <strain evidence="6 7">IBRC-M 10912</strain>
    </source>
</reference>
<dbReference type="PANTHER" id="PTHR46470">
    <property type="entry name" value="N-ACYLNEURAMINATE-9-PHOSPHATASE"/>
    <property type="match status" value="1"/>
</dbReference>
<evidence type="ECO:0000256" key="3">
    <source>
        <dbReference type="ARBA" id="ARBA00022723"/>
    </source>
</evidence>
<evidence type="ECO:0000313" key="7">
    <source>
        <dbReference type="Proteomes" id="UP001595821"/>
    </source>
</evidence>
<dbReference type="InterPro" id="IPR023214">
    <property type="entry name" value="HAD_sf"/>
</dbReference>
<dbReference type="PANTHER" id="PTHR46470:SF2">
    <property type="entry name" value="GLYCERALDEHYDE 3-PHOSPHATE PHOSPHATASE"/>
    <property type="match status" value="1"/>
</dbReference>
<name>A0ABD5NV30_9EURY</name>
<dbReference type="Pfam" id="PF00702">
    <property type="entry name" value="Hydrolase"/>
    <property type="match status" value="1"/>
</dbReference>
<sequence length="225" mass="25181">MSTPSAVLFDLDGTLCTYERPGSEILEAAFDRLGLEPRFEMADFHERYLEFLPASADGFDLYERTFTALCDEHDLDPSLGERLNRAFHDERDPDDLVALEGAHEVLTTFEAEYRLGLVTNGHPELQRHKLRTLAFPDVFETVVFAGYDTPAKPDPEPFRRALTAVETSPAEAVYVGNHPSVDVAGARAAGLRAAWLADADRRPSPRPDYVLESLHELRAPPWRGD</sequence>
<comment type="cofactor">
    <cofactor evidence="1">
        <name>Mg(2+)</name>
        <dbReference type="ChEBI" id="CHEBI:18420"/>
    </cofactor>
</comment>
<dbReference type="InterPro" id="IPR006439">
    <property type="entry name" value="HAD-SF_hydro_IA"/>
</dbReference>
<dbReference type="Gene3D" id="3.40.50.1000">
    <property type="entry name" value="HAD superfamily/HAD-like"/>
    <property type="match status" value="1"/>
</dbReference>
<keyword evidence="4 6" id="KW-0378">Hydrolase</keyword>
<dbReference type="EC" id="3.1.3.-" evidence="6"/>
<gene>
    <name evidence="6" type="ORF">ACFOZ7_02620</name>
</gene>
<dbReference type="PRINTS" id="PR00413">
    <property type="entry name" value="HADHALOGNASE"/>
</dbReference>
<proteinExistence type="inferred from homology"/>
<organism evidence="6 7">
    <name type="scientific">Natribaculum luteum</name>
    <dbReference type="NCBI Taxonomy" id="1586232"/>
    <lineage>
        <taxon>Archaea</taxon>
        <taxon>Methanobacteriati</taxon>
        <taxon>Methanobacteriota</taxon>
        <taxon>Stenosarchaea group</taxon>
        <taxon>Halobacteria</taxon>
        <taxon>Halobacteriales</taxon>
        <taxon>Natrialbaceae</taxon>
        <taxon>Natribaculum</taxon>
    </lineage>
</organism>
<dbReference type="SUPFAM" id="SSF56784">
    <property type="entry name" value="HAD-like"/>
    <property type="match status" value="1"/>
</dbReference>
<evidence type="ECO:0000256" key="5">
    <source>
        <dbReference type="ARBA" id="ARBA00022842"/>
    </source>
</evidence>
<dbReference type="GO" id="GO:0046872">
    <property type="term" value="F:metal ion binding"/>
    <property type="evidence" value="ECO:0007669"/>
    <property type="project" value="UniProtKB-KW"/>
</dbReference>